<dbReference type="OrthoDB" id="9757904at2"/>
<feature type="transmembrane region" description="Helical" evidence="1">
    <location>
        <begin position="461"/>
        <end position="480"/>
    </location>
</feature>
<keyword evidence="1" id="KW-0812">Transmembrane</keyword>
<dbReference type="Proteomes" id="UP000325755">
    <property type="component" value="Chromosome"/>
</dbReference>
<evidence type="ECO:0000256" key="1">
    <source>
        <dbReference type="SAM" id="Phobius"/>
    </source>
</evidence>
<reference evidence="2 3" key="1">
    <citation type="submission" date="2019-09" db="EMBL/GenBank/DDBJ databases">
        <title>Ecophysiology of the spiral-shaped methanotroph Methylospira mobilis as revealed by the complete genome sequence.</title>
        <authorList>
            <person name="Oshkin I.Y."/>
            <person name="Dedysh S.N."/>
            <person name="Miroshnikov K."/>
            <person name="Danilova O.V."/>
            <person name="Hakobyan A."/>
            <person name="Liesack W."/>
        </authorList>
    </citation>
    <scope>NUCLEOTIDE SEQUENCE [LARGE SCALE GENOMIC DNA]</scope>
    <source>
        <strain evidence="2 3">Shm1</strain>
    </source>
</reference>
<dbReference type="GO" id="GO:0005886">
    <property type="term" value="C:plasma membrane"/>
    <property type="evidence" value="ECO:0007669"/>
    <property type="project" value="TreeGrafter"/>
</dbReference>
<feature type="transmembrane region" description="Helical" evidence="1">
    <location>
        <begin position="429"/>
        <end position="449"/>
    </location>
</feature>
<dbReference type="Gene3D" id="3.30.70.1440">
    <property type="entry name" value="Multidrug efflux transporter AcrB pore domain"/>
    <property type="match status" value="1"/>
</dbReference>
<dbReference type="InParanoid" id="A0A5Q0BDZ5"/>
<keyword evidence="1" id="KW-0472">Membrane</keyword>
<dbReference type="SUPFAM" id="SSF82693">
    <property type="entry name" value="Multidrug efflux transporter AcrB pore domain, PN1, PN2, PC1 and PC2 subdomains"/>
    <property type="match status" value="3"/>
</dbReference>
<feature type="transmembrane region" description="Helical" evidence="1">
    <location>
        <begin position="384"/>
        <end position="403"/>
    </location>
</feature>
<dbReference type="PANTHER" id="PTHR32063">
    <property type="match status" value="1"/>
</dbReference>
<dbReference type="SUPFAM" id="SSF82866">
    <property type="entry name" value="Multidrug efflux transporter AcrB transmembrane domain"/>
    <property type="match status" value="2"/>
</dbReference>
<dbReference type="GO" id="GO:0042910">
    <property type="term" value="F:xenobiotic transmembrane transporter activity"/>
    <property type="evidence" value="ECO:0007669"/>
    <property type="project" value="TreeGrafter"/>
</dbReference>
<dbReference type="InterPro" id="IPR001036">
    <property type="entry name" value="Acrflvin-R"/>
</dbReference>
<gene>
    <name evidence="2" type="ORF">F6R98_00880</name>
</gene>
<protein>
    <submittedName>
        <fullName evidence="2">Efflux RND transporter permease subunit</fullName>
    </submittedName>
</protein>
<dbReference type="SUPFAM" id="SSF82714">
    <property type="entry name" value="Multidrug efflux transporter AcrB TolC docking domain, DN and DC subdomains"/>
    <property type="match status" value="2"/>
</dbReference>
<feature type="transmembrane region" description="Helical" evidence="1">
    <location>
        <begin position="333"/>
        <end position="351"/>
    </location>
</feature>
<organism evidence="2 3">
    <name type="scientific">Candidatus Methylospira mobilis</name>
    <dbReference type="NCBI Taxonomy" id="1808979"/>
    <lineage>
        <taxon>Bacteria</taxon>
        <taxon>Pseudomonadati</taxon>
        <taxon>Pseudomonadota</taxon>
        <taxon>Gammaproteobacteria</taxon>
        <taxon>Methylococcales</taxon>
        <taxon>Methylococcaceae</taxon>
        <taxon>Candidatus Methylospira</taxon>
    </lineage>
</organism>
<feature type="transmembrane region" description="Helical" evidence="1">
    <location>
        <begin position="846"/>
        <end position="869"/>
    </location>
</feature>
<name>A0A5Q0BDZ5_9GAMM</name>
<feature type="transmembrane region" description="Helical" evidence="1">
    <location>
        <begin position="949"/>
        <end position="969"/>
    </location>
</feature>
<dbReference type="EMBL" id="CP044205">
    <property type="protein sequence ID" value="QFY41352.1"/>
    <property type="molecule type" value="Genomic_DNA"/>
</dbReference>
<dbReference type="InterPro" id="IPR027463">
    <property type="entry name" value="AcrB_DN_DC_subdom"/>
</dbReference>
<dbReference type="RefSeq" id="WP_153247331.1">
    <property type="nucleotide sequence ID" value="NZ_CP044205.1"/>
</dbReference>
<feature type="transmembrane region" description="Helical" evidence="1">
    <location>
        <begin position="981"/>
        <end position="1007"/>
    </location>
</feature>
<feature type="transmembrane region" description="Helical" evidence="1">
    <location>
        <begin position="902"/>
        <end position="928"/>
    </location>
</feature>
<sequence>MNISAWSIDRPIPIILFFIILSLGGLIAFESLAVQDYPDVDLPAITISTALPGAASEQIEAEVTERIENAISTLSGLKHISSVVNDGSTVTTVIFQLEKPLEQAYQEVSAVVSGVRSKLPNDATDSRVKKITSSSQPILIFSVRSESMSMVELSWFVDHNIINRISVLNGVEEVKRIGGGNRQIHVELNPVRLNALNVTASAITQRLRKIQIESSGGVSTLNGTEQVIRTDGNVHSLDELAAIEIPFIDGRSFRLDQLADIRDTIEDNPSIALLDGKPVIAFQIARSKGAGVIEVANQVDQAIRNLRADFPNIHIARITDFVSPVEESFSGSVRMFVEGTFLVIFVVWLFLRNSRATLISALALPLSVLPVFIGMYFLGYTLNLVTLLALSLVIGILVDDAIVEIENIIRYLRIEHSPRTATINATQEIGLAVIATTFAMIAVFFPTAFMKGITGLYFRQFGVTATIAVFSSLAVARLLTPMMSAHLLKLSPEKETRQNNIKMVYLRFVEWCLDHRIWTLVGVLLFFFGSLFLSGFLAKDFMPRIEDPQTQVMIEMAPGAQESEILALSEEVRQKISSIPVVKAVFSVIGAPVSSESGRNSMETYRKATLNVILGPSKDREKSNEEIESEISRLLSRVPGVRIKVGPRGSQRHVFAFQLMSADPHLLSLTARKVEGELKTIPGFGSITSTVSELRPELLIRPDFAKIADLGVSTQDIGDTLRVSTIGDYEAYLPKLNLGQQRIPIALIIKPESLSQIQLVKMLRVPSANSKTGTVELGQVAEVRLTTGVGSINRFNYSRVAKFEVELIGVDLVDAADSVARMRSIQSLPKGITRLDIGDAEELNDLFHGFGFAMLAGVVVIYIIMALLFTDFLQPITILSALPLSFGGGFIALLLTGKALSMPALIGMVMLIGIATKNSILLVDYCIIYKNGRGATFREAIIDACRHRATPIIMTSIAMAVGMLPIAIGTGSSDSEFRSQMAIAVIGGLFTSTFLSLLVVPVVYLTIEDFRSYIMSRFRK</sequence>
<evidence type="ECO:0000313" key="2">
    <source>
        <dbReference type="EMBL" id="QFY41352.1"/>
    </source>
</evidence>
<proteinExistence type="predicted"/>
<feature type="transmembrane region" description="Helical" evidence="1">
    <location>
        <begin position="358"/>
        <end position="378"/>
    </location>
</feature>
<dbReference type="Gene3D" id="3.30.2090.10">
    <property type="entry name" value="Multidrug efflux transporter AcrB TolC docking domain, DN and DC subdomains"/>
    <property type="match status" value="2"/>
</dbReference>
<feature type="transmembrane region" description="Helical" evidence="1">
    <location>
        <begin position="517"/>
        <end position="538"/>
    </location>
</feature>
<accession>A0A5Q0BDZ5</accession>
<keyword evidence="3" id="KW-1185">Reference proteome</keyword>
<dbReference type="PRINTS" id="PR00702">
    <property type="entry name" value="ACRIFLAVINRP"/>
</dbReference>
<feature type="transmembrane region" description="Helical" evidence="1">
    <location>
        <begin position="12"/>
        <end position="29"/>
    </location>
</feature>
<dbReference type="AlphaFoldDB" id="A0A5Q0BDZ5"/>
<dbReference type="Gene3D" id="1.20.1640.10">
    <property type="entry name" value="Multidrug efflux transporter AcrB transmembrane domain"/>
    <property type="match status" value="2"/>
</dbReference>
<keyword evidence="1" id="KW-1133">Transmembrane helix</keyword>
<dbReference type="Gene3D" id="3.30.70.1320">
    <property type="entry name" value="Multidrug efflux transporter AcrB pore domain like"/>
    <property type="match status" value="1"/>
</dbReference>
<dbReference type="Pfam" id="PF00873">
    <property type="entry name" value="ACR_tran"/>
    <property type="match status" value="1"/>
</dbReference>
<dbReference type="PANTHER" id="PTHR32063:SF77">
    <property type="entry name" value="ACR FAMILY TRANSPORT PROTEIN"/>
    <property type="match status" value="1"/>
</dbReference>
<dbReference type="KEGG" id="mmob:F6R98_00880"/>
<feature type="transmembrane region" description="Helical" evidence="1">
    <location>
        <begin position="876"/>
        <end position="896"/>
    </location>
</feature>
<evidence type="ECO:0000313" key="3">
    <source>
        <dbReference type="Proteomes" id="UP000325755"/>
    </source>
</evidence>
<dbReference type="Gene3D" id="3.30.70.1430">
    <property type="entry name" value="Multidrug efflux transporter AcrB pore domain"/>
    <property type="match status" value="2"/>
</dbReference>